<feature type="domain" description="PEP-utilising enzyme mobile" evidence="1">
    <location>
        <begin position="813"/>
        <end position="881"/>
    </location>
</feature>
<organism evidence="3 4">
    <name type="scientific">Halobacteriovorax vibrionivorans</name>
    <dbReference type="NCBI Taxonomy" id="2152716"/>
    <lineage>
        <taxon>Bacteria</taxon>
        <taxon>Pseudomonadati</taxon>
        <taxon>Bdellovibrionota</taxon>
        <taxon>Bacteriovoracia</taxon>
        <taxon>Bacteriovoracales</taxon>
        <taxon>Halobacteriovoraceae</taxon>
        <taxon>Halobacteriovorax</taxon>
    </lineage>
</organism>
<dbReference type="InterPro" id="IPR036637">
    <property type="entry name" value="Phosphohistidine_dom_sf"/>
</dbReference>
<keyword evidence="4" id="KW-1185">Reference proteome</keyword>
<dbReference type="Pfam" id="PF01326">
    <property type="entry name" value="PPDK_N"/>
    <property type="match status" value="1"/>
</dbReference>
<feature type="domain" description="Pyruvate phosphate dikinase AMP/ATP-binding" evidence="2">
    <location>
        <begin position="16"/>
        <end position="315"/>
    </location>
</feature>
<dbReference type="Pfam" id="PF00391">
    <property type="entry name" value="PEP-utilizers"/>
    <property type="match status" value="1"/>
</dbReference>
<dbReference type="Gene3D" id="3.30.1490.20">
    <property type="entry name" value="ATP-grasp fold, A domain"/>
    <property type="match status" value="1"/>
</dbReference>
<accession>A0ABY0IEB9</accession>
<reference evidence="4" key="1">
    <citation type="journal article" date="2019" name="Int. J. Syst. Evol. Microbiol.">
        <title>Halobacteriovorax valvorus sp. nov., a novel prokaryotic predator isolated from coastal seawater of China.</title>
        <authorList>
            <person name="Chen M.-X."/>
        </authorList>
    </citation>
    <scope>NUCLEOTIDE SEQUENCE [LARGE SCALE GENOMIC DNA]</scope>
    <source>
        <strain evidence="4">BL9</strain>
    </source>
</reference>
<dbReference type="Gene3D" id="3.30.470.20">
    <property type="entry name" value="ATP-grasp fold, B domain"/>
    <property type="match status" value="1"/>
</dbReference>
<dbReference type="SUPFAM" id="SSF52009">
    <property type="entry name" value="Phosphohistidine domain"/>
    <property type="match status" value="1"/>
</dbReference>
<dbReference type="InterPro" id="IPR002192">
    <property type="entry name" value="PPDK_AMP/ATP-bd"/>
</dbReference>
<evidence type="ECO:0000259" key="1">
    <source>
        <dbReference type="Pfam" id="PF00391"/>
    </source>
</evidence>
<evidence type="ECO:0000313" key="3">
    <source>
        <dbReference type="EMBL" id="RZF21306.1"/>
    </source>
</evidence>
<comment type="caution">
    <text evidence="3">The sequence shown here is derived from an EMBL/GenBank/DDBJ whole genome shotgun (WGS) entry which is preliminary data.</text>
</comment>
<dbReference type="InterPro" id="IPR008279">
    <property type="entry name" value="PEP-util_enz_mobile_dom"/>
</dbReference>
<dbReference type="InterPro" id="IPR013815">
    <property type="entry name" value="ATP_grasp_subdomain_1"/>
</dbReference>
<dbReference type="InterPro" id="IPR051549">
    <property type="entry name" value="PEP_Utilizing_Enz"/>
</dbReference>
<evidence type="ECO:0000313" key="4">
    <source>
        <dbReference type="Proteomes" id="UP000443582"/>
    </source>
</evidence>
<proteinExistence type="predicted"/>
<name>A0ABY0IEB9_9BACT</name>
<dbReference type="Proteomes" id="UP000443582">
    <property type="component" value="Unassembled WGS sequence"/>
</dbReference>
<protein>
    <submittedName>
        <fullName evidence="3">Phosphoenolpyruvate synthase</fullName>
    </submittedName>
</protein>
<evidence type="ECO:0000259" key="2">
    <source>
        <dbReference type="Pfam" id="PF01326"/>
    </source>
</evidence>
<dbReference type="RefSeq" id="WP_114706374.1">
    <property type="nucleotide sequence ID" value="NZ_QDKL01000002.1"/>
</dbReference>
<dbReference type="PANTHER" id="PTHR43615:SF1">
    <property type="entry name" value="PPDK_N DOMAIN-CONTAINING PROTEIN"/>
    <property type="match status" value="1"/>
</dbReference>
<dbReference type="EMBL" id="QDKL01000002">
    <property type="protein sequence ID" value="RZF21306.1"/>
    <property type="molecule type" value="Genomic_DNA"/>
</dbReference>
<dbReference type="PANTHER" id="PTHR43615">
    <property type="entry name" value="PHOSPHOENOLPYRUVATE SYNTHASE-RELATED"/>
    <property type="match status" value="1"/>
</dbReference>
<gene>
    <name evidence="3" type="ORF">DAY19_06370</name>
</gene>
<sequence>MYLLTKSQALLATTNDIGGKAFNLAKLEKCKVQTPDWFCLSTHYFQTLIDKNDKLKSLIDDYTRLENLDSLKQLIAAIYSEIDKCEIDIIEDVMAHVNGELHYAIRSSAADEDGSHFSFAGQLESFLYVQGKDRIAQAIRNCFKSNFSLTALTYRFKNNIHHTTPKMAVIIQEMIDPQKSGVLFTANPINGHRDEMLISANFGQGEGVVSGECNTDEFTIDDRDVIKSEIREKDFKIIADFENKTTKKIDVEKDEVKSPVLSHDEIRAIRELAFSILKIKKKPQDIEFCIQDGEIYIVQTRDITSLPMDKRHEFMNVFDNSNIQESFNGVTTPLTFSYASKMYFKVYHQLLGLTGLSEKELKKHEKRHKNMIALINGRVFYNIQSWYKGLLLLPSFKQSKGDMEKMMGITDPVDFIEDKDLSFSQRMAMIPNMIKSFGSLLWYFSKIDKVVADFMDGFYEVYNKIDFSKLNRLNLTQLYDLTEELDQKITEKWHAPLINDFYVMMMNGKMYRWMDKLGYENPDLVLGNLLSGESDIASTQPTKELLKISDEIKKWDNTLIDEFLKVENKNVLDFIYLNDKKVYQMCLDYIEAFGDRTIGELKLESLSLREDPSFLINILKNYVVKKSLGYETFIAGEVELRESEEKKVAPVVKKKLSFFARKRFYKDLAKLRKAIRYRENTRLLRTKSFGISRQIYREMGNQMASFELINSPEDIFFLTLSEIEELKDARIVQTRLKDLIELRKAEYESYENDEPGHHFKTFGFVHAGNDFIYEGHTEIDPDGALKGIGCYPGQINGEVALLFKPDEGIDVNDKILCTVRTDPGWAPLFPSIKGLLVEKGSTLSHSAVIARELKIPTIVGIPGITKIIENGDEIEMDCERGIVKIVK</sequence>
<dbReference type="Gene3D" id="3.50.30.10">
    <property type="entry name" value="Phosphohistidine domain"/>
    <property type="match status" value="1"/>
</dbReference>
<dbReference type="SUPFAM" id="SSF56059">
    <property type="entry name" value="Glutathione synthetase ATP-binding domain-like"/>
    <property type="match status" value="1"/>
</dbReference>